<proteinExistence type="predicted"/>
<dbReference type="Proteomes" id="UP001454036">
    <property type="component" value="Unassembled WGS sequence"/>
</dbReference>
<accession>A0AAV3NJB4</accession>
<evidence type="ECO:0000259" key="2">
    <source>
        <dbReference type="Pfam" id="PF14214"/>
    </source>
</evidence>
<dbReference type="AlphaFoldDB" id="A0AAV3NJB4"/>
<comment type="caution">
    <text evidence="3">The sequence shown here is derived from an EMBL/GenBank/DDBJ whole genome shotgun (WGS) entry which is preliminary data.</text>
</comment>
<dbReference type="PANTHER" id="PTHR45786">
    <property type="entry name" value="DNA BINDING PROTEIN-LIKE"/>
    <property type="match status" value="1"/>
</dbReference>
<dbReference type="EMBL" id="BAABME010000064">
    <property type="protein sequence ID" value="GAA0139171.1"/>
    <property type="molecule type" value="Genomic_DNA"/>
</dbReference>
<name>A0AAV3NJB4_LITER</name>
<evidence type="ECO:0000313" key="4">
    <source>
        <dbReference type="Proteomes" id="UP001454036"/>
    </source>
</evidence>
<organism evidence="3 4">
    <name type="scientific">Lithospermum erythrorhizon</name>
    <name type="common">Purple gromwell</name>
    <name type="synonym">Lithospermum officinale var. erythrorhizon</name>
    <dbReference type="NCBI Taxonomy" id="34254"/>
    <lineage>
        <taxon>Eukaryota</taxon>
        <taxon>Viridiplantae</taxon>
        <taxon>Streptophyta</taxon>
        <taxon>Embryophyta</taxon>
        <taxon>Tracheophyta</taxon>
        <taxon>Spermatophyta</taxon>
        <taxon>Magnoliopsida</taxon>
        <taxon>eudicotyledons</taxon>
        <taxon>Gunneridae</taxon>
        <taxon>Pentapetalae</taxon>
        <taxon>asterids</taxon>
        <taxon>lamiids</taxon>
        <taxon>Boraginales</taxon>
        <taxon>Boraginaceae</taxon>
        <taxon>Boraginoideae</taxon>
        <taxon>Lithospermeae</taxon>
        <taxon>Lithospermum</taxon>
    </lineage>
</organism>
<gene>
    <name evidence="3" type="ORF">LIER_00774</name>
</gene>
<keyword evidence="1" id="KW-0732">Signal</keyword>
<feature type="signal peptide" evidence="1">
    <location>
        <begin position="1"/>
        <end position="17"/>
    </location>
</feature>
<sequence length="278" mass="31925">MWYFALLLFYLSRLLYSPTIFVTAPPHWYCTMGPILPSTKGYITDLPLKKLRGVWIENEGCSAAMTYDRDIRVYAQSGHSHNIQCYYSCYDPLQYVLMFPAGEPGWHGNIPTVGSILDESALLRGLGSYPVDPSQMGSFYDVLQRENAAYNQSKKRYKQGSLGDNTRFTRTNKRSSCRQYYAYKLQQRPGNTSYLLRFGRLLQQYVVDMYIKIESMRLAYFLNNQDEVRVEHYRGVMDSVISGAKRGGGGACSRACICRQHSEVSIDAWFLQVLYSNL</sequence>
<reference evidence="3 4" key="1">
    <citation type="submission" date="2024-01" db="EMBL/GenBank/DDBJ databases">
        <title>The complete chloroplast genome sequence of Lithospermum erythrorhizon: insights into the phylogenetic relationship among Boraginaceae species and the maternal lineages of purple gromwells.</title>
        <authorList>
            <person name="Okada T."/>
            <person name="Watanabe K."/>
        </authorList>
    </citation>
    <scope>NUCLEOTIDE SEQUENCE [LARGE SCALE GENOMIC DNA]</scope>
</reference>
<evidence type="ECO:0000256" key="1">
    <source>
        <dbReference type="SAM" id="SignalP"/>
    </source>
</evidence>
<feature type="domain" description="Helitron helicase-like" evidence="2">
    <location>
        <begin position="180"/>
        <end position="243"/>
    </location>
</feature>
<dbReference type="PANTHER" id="PTHR45786:SF75">
    <property type="entry name" value="ATP-DEPENDENT DNA HELICASE"/>
    <property type="match status" value="1"/>
</dbReference>
<dbReference type="InterPro" id="IPR025476">
    <property type="entry name" value="Helitron_helicase-like"/>
</dbReference>
<protein>
    <recommendedName>
        <fullName evidence="2">Helitron helicase-like domain-containing protein</fullName>
    </recommendedName>
</protein>
<keyword evidence="4" id="KW-1185">Reference proteome</keyword>
<feature type="chain" id="PRO_5043674345" description="Helitron helicase-like domain-containing protein" evidence="1">
    <location>
        <begin position="18"/>
        <end position="278"/>
    </location>
</feature>
<evidence type="ECO:0000313" key="3">
    <source>
        <dbReference type="EMBL" id="GAA0139171.1"/>
    </source>
</evidence>
<dbReference type="Pfam" id="PF14214">
    <property type="entry name" value="Helitron_like_N"/>
    <property type="match status" value="1"/>
</dbReference>